<keyword evidence="2" id="KW-0902">Two-component regulatory system</keyword>
<organism evidence="5 6">
    <name type="scientific">Ruminococcus gauvreauii</name>
    <dbReference type="NCBI Taxonomy" id="438033"/>
    <lineage>
        <taxon>Bacteria</taxon>
        <taxon>Bacillati</taxon>
        <taxon>Bacillota</taxon>
        <taxon>Clostridia</taxon>
        <taxon>Eubacteriales</taxon>
        <taxon>Oscillospiraceae</taxon>
        <taxon>Ruminococcus</taxon>
    </lineage>
</organism>
<dbReference type="SUPFAM" id="SSF55874">
    <property type="entry name" value="ATPase domain of HSP90 chaperone/DNA topoisomerase II/histidine kinase"/>
    <property type="match status" value="1"/>
</dbReference>
<gene>
    <name evidence="5" type="ORF">NQ502_12755</name>
</gene>
<dbReference type="InterPro" id="IPR010559">
    <property type="entry name" value="Sig_transdc_His_kin_internal"/>
</dbReference>
<keyword evidence="1 5" id="KW-0418">Kinase</keyword>
<dbReference type="PANTHER" id="PTHR34220:SF7">
    <property type="entry name" value="SENSOR HISTIDINE KINASE YPDA"/>
    <property type="match status" value="1"/>
</dbReference>
<feature type="domain" description="Histidine kinase" evidence="4">
    <location>
        <begin position="221"/>
        <end position="337"/>
    </location>
</feature>
<protein>
    <submittedName>
        <fullName evidence="5">Histidine kinase</fullName>
    </submittedName>
</protein>
<dbReference type="InterPro" id="IPR036890">
    <property type="entry name" value="HATPase_C_sf"/>
</dbReference>
<name>A0ABY5VCP1_9FIRM</name>
<keyword evidence="6" id="KW-1185">Reference proteome</keyword>
<dbReference type="SMART" id="SM00387">
    <property type="entry name" value="HATPase_c"/>
    <property type="match status" value="1"/>
</dbReference>
<dbReference type="GO" id="GO:0016301">
    <property type="term" value="F:kinase activity"/>
    <property type="evidence" value="ECO:0007669"/>
    <property type="project" value="UniProtKB-KW"/>
</dbReference>
<dbReference type="InterPro" id="IPR005467">
    <property type="entry name" value="His_kinase_dom"/>
</dbReference>
<proteinExistence type="predicted"/>
<keyword evidence="1 5" id="KW-0808">Transferase</keyword>
<evidence type="ECO:0000259" key="4">
    <source>
        <dbReference type="PROSITE" id="PS50109"/>
    </source>
</evidence>
<evidence type="ECO:0000256" key="3">
    <source>
        <dbReference type="SAM" id="Phobius"/>
    </source>
</evidence>
<dbReference type="Gene3D" id="3.30.565.10">
    <property type="entry name" value="Histidine kinase-like ATPase, C-terminal domain"/>
    <property type="match status" value="1"/>
</dbReference>
<dbReference type="EMBL" id="CP102290">
    <property type="protein sequence ID" value="UWP58246.1"/>
    <property type="molecule type" value="Genomic_DNA"/>
</dbReference>
<dbReference type="InterPro" id="IPR003594">
    <property type="entry name" value="HATPase_dom"/>
</dbReference>
<dbReference type="InterPro" id="IPR050640">
    <property type="entry name" value="Bact_2-comp_sensor_kinase"/>
</dbReference>
<dbReference type="Pfam" id="PF02518">
    <property type="entry name" value="HATPase_c"/>
    <property type="match status" value="1"/>
</dbReference>
<dbReference type="Pfam" id="PF06580">
    <property type="entry name" value="His_kinase"/>
    <property type="match status" value="1"/>
</dbReference>
<evidence type="ECO:0000313" key="5">
    <source>
        <dbReference type="EMBL" id="UWP58246.1"/>
    </source>
</evidence>
<reference evidence="5" key="1">
    <citation type="journal article" date="2022" name="Cell">
        <title>Design, construction, and in vivo augmentation of a complex gut microbiome.</title>
        <authorList>
            <person name="Cheng A.G."/>
            <person name="Ho P.Y."/>
            <person name="Aranda-Diaz A."/>
            <person name="Jain S."/>
            <person name="Yu F.B."/>
            <person name="Meng X."/>
            <person name="Wang M."/>
            <person name="Iakiviak M."/>
            <person name="Nagashima K."/>
            <person name="Zhao A."/>
            <person name="Murugkar P."/>
            <person name="Patil A."/>
            <person name="Atabakhsh K."/>
            <person name="Weakley A."/>
            <person name="Yan J."/>
            <person name="Brumbaugh A.R."/>
            <person name="Higginbottom S."/>
            <person name="Dimas A."/>
            <person name="Shiver A.L."/>
            <person name="Deutschbauer A."/>
            <person name="Neff N."/>
            <person name="Sonnenburg J.L."/>
            <person name="Huang K.C."/>
            <person name="Fischbach M.A."/>
        </authorList>
    </citation>
    <scope>NUCLEOTIDE SEQUENCE</scope>
    <source>
        <strain evidence="5">DSM 19829</strain>
    </source>
</reference>
<keyword evidence="3" id="KW-0812">Transmembrane</keyword>
<sequence>MKKTEFWYGKLKFWIRGMYVVMGILLVLLLLAAANKIAFSETLEVVFAVAAGLAIAGSYAAGKLYILGPMKNLSQAFELFNHGYIYDEVFHNNFSMDEEMKKALEKFAVMIDRNHAVNMAEKQVEYLALQNQINPHFLYNTLESIRAEALLAGQASIAGMSEALAKFFRYTITNKENIVTLADELDSVKNYFLIQKYRFEERINLEIHCDDEELLFQCRILKLTLQPLVENAIQHGLEATIGEGTIEIDIERTSTRVFISVRDYGVGMDEEKIIELNRMFQEPDKQITAAFSKKKSGIALRNVNARIKLLFGTQYGLHVLGSTYSGTEIRITLPYLDEEAAKKYMKKIEMNQEEGVR</sequence>
<dbReference type="Proteomes" id="UP001060164">
    <property type="component" value="Chromosome"/>
</dbReference>
<keyword evidence="3" id="KW-0472">Membrane</keyword>
<evidence type="ECO:0000256" key="2">
    <source>
        <dbReference type="ARBA" id="ARBA00023012"/>
    </source>
</evidence>
<dbReference type="PANTHER" id="PTHR34220">
    <property type="entry name" value="SENSOR HISTIDINE KINASE YPDA"/>
    <property type="match status" value="1"/>
</dbReference>
<evidence type="ECO:0000313" key="6">
    <source>
        <dbReference type="Proteomes" id="UP001060164"/>
    </source>
</evidence>
<dbReference type="PROSITE" id="PS50109">
    <property type="entry name" value="HIS_KIN"/>
    <property type="match status" value="1"/>
</dbReference>
<accession>A0ABY5VCP1</accession>
<evidence type="ECO:0000256" key="1">
    <source>
        <dbReference type="ARBA" id="ARBA00022777"/>
    </source>
</evidence>
<keyword evidence="3" id="KW-1133">Transmembrane helix</keyword>
<dbReference type="RefSeq" id="WP_049898252.1">
    <property type="nucleotide sequence ID" value="NZ_CABLBR010000021.1"/>
</dbReference>
<feature type="transmembrane region" description="Helical" evidence="3">
    <location>
        <begin position="46"/>
        <end position="66"/>
    </location>
</feature>